<dbReference type="InterPro" id="IPR003344">
    <property type="entry name" value="Big_1_dom"/>
</dbReference>
<dbReference type="Pfam" id="PF02369">
    <property type="entry name" value="Big_1"/>
    <property type="match status" value="1"/>
</dbReference>
<feature type="domain" description="Big-1" evidence="2">
    <location>
        <begin position="55"/>
        <end position="152"/>
    </location>
</feature>
<protein>
    <recommendedName>
        <fullName evidence="2">Big-1 domain-containing protein</fullName>
    </recommendedName>
</protein>
<feature type="domain" description="Big-1" evidence="2">
    <location>
        <begin position="598"/>
        <end position="688"/>
    </location>
</feature>
<name>A0A6N8F5S6_9GAMM</name>
<reference evidence="3 4" key="1">
    <citation type="submission" date="2019-11" db="EMBL/GenBank/DDBJ databases">
        <title>P. haliotis isolates from Z. marina roots.</title>
        <authorList>
            <person name="Cohen M."/>
            <person name="Jospin G."/>
            <person name="Eisen J.A."/>
            <person name="Coil D.A."/>
        </authorList>
    </citation>
    <scope>NUCLEOTIDE SEQUENCE [LARGE SCALE GENOMIC DNA]</scope>
    <source>
        <strain evidence="3 4">UCD-MCMsp1aY</strain>
    </source>
</reference>
<accession>A0A6N8F5S6</accession>
<keyword evidence="4" id="KW-1185">Reference proteome</keyword>
<comment type="similarity">
    <text evidence="1">Belongs to the intimin/invasin family.</text>
</comment>
<dbReference type="PROSITE" id="PS51257">
    <property type="entry name" value="PROKAR_LIPOPROTEIN"/>
    <property type="match status" value="1"/>
</dbReference>
<dbReference type="InterPro" id="IPR013783">
    <property type="entry name" value="Ig-like_fold"/>
</dbReference>
<dbReference type="EMBL" id="WOCD01000003">
    <property type="protein sequence ID" value="MUH71915.1"/>
    <property type="molecule type" value="Genomic_DNA"/>
</dbReference>
<proteinExistence type="inferred from homology"/>
<evidence type="ECO:0000256" key="1">
    <source>
        <dbReference type="ARBA" id="ARBA00010116"/>
    </source>
</evidence>
<evidence type="ECO:0000259" key="2">
    <source>
        <dbReference type="SMART" id="SM00634"/>
    </source>
</evidence>
<feature type="domain" description="Big-1" evidence="2">
    <location>
        <begin position="289"/>
        <end position="379"/>
    </location>
</feature>
<evidence type="ECO:0000313" key="3">
    <source>
        <dbReference type="EMBL" id="MUH71915.1"/>
    </source>
</evidence>
<dbReference type="OrthoDB" id="5620247at2"/>
<dbReference type="SUPFAM" id="SSF49373">
    <property type="entry name" value="Invasin/intimin cell-adhesion fragments"/>
    <property type="match status" value="3"/>
</dbReference>
<sequence length="923" mass="96422">MHILIGRSYMSPALLKSSMKSFIVGLFTFLIVACSGDGSLSDGSSTDDSGSGDSNVYELSVNYVSSDGSTISSIDFGEVWTLTATLSLDGEVVEDATINFANSNSAFVNLGSTQAVTDSSGQAQVTATGASQAGAGSITVSTSVGSVSTVVIDYTSVGDQVANNNHKAFLVPTSTLPETFDSLTGSTLTTISSSEPGLIVVQLNDDNREPISSDIVYVELDERATGLVNLSVDNGGIATDKNGFASLTLEASNQSGAGIINVIYNEEIIQKVIFESAGDGDVEAAKSIGSIELLSDSFQMASSGAQLVNLVSLIKDDNNNLMEGVTVSFRSTSGGVAVTQATTGADGKATATLNTINAPESRDIEVDAFVGDKLDTVKVIVTGTTIKINGNDSIVTGNAADFTVEVLDSDGSGITQKRVYLSSENNNALLSKNGGALAVDGANGLSYVETGTSGSAQFKYDATASGSDTIVATALGETTSFVISVSPDTFIIDELTVDDEVVTTSEVPMKQGGTFKLTWQKDDAPFEGDVLFSTTRGQIFANGSDPDTDMPLTTEVETTDGSVEVMLVSSNAGPAILTAKAPGLSATFEFEFVAEEAHQITLQASPFSIGPNGQQSTVSAVVRDQDGNLVKNRPVNFQLFDVSGGEIFPATNITDSNGLATTVYTSNTVSSLSGVAIAACTDVSGDESNCSISRDTGSNTNNNSLDDTYSCTVNGKQCVSDSVGITVAERELFITAGLGNALAEPTPQEYQYDIPVYVTDVNSNPISGVELSISAVPTHYAKGIWVQQIDAEDDSFIKWISQRSVTCTNEDIDRDGVLDATVNGDGFDEDINGNGVLDPGNIVRTEGNFVTDENGSTMISIVYPQSYAAWVDLDFVVSAKMAGTEHSRTLKITLPVLQDDVTDEKFAPTRHDYGTDNSCLTTD</sequence>
<dbReference type="Gene3D" id="2.60.40.10">
    <property type="entry name" value="Immunoglobulins"/>
    <property type="match status" value="4"/>
</dbReference>
<dbReference type="InterPro" id="IPR008964">
    <property type="entry name" value="Invasin/intimin_cell_adhesion"/>
</dbReference>
<dbReference type="AlphaFoldDB" id="A0A6N8F5S6"/>
<comment type="caution">
    <text evidence="3">The sequence shown here is derived from an EMBL/GenBank/DDBJ whole genome shotgun (WGS) entry which is preliminary data.</text>
</comment>
<organism evidence="3 4">
    <name type="scientific">Psychrosphaera haliotis</name>
    <dbReference type="NCBI Taxonomy" id="555083"/>
    <lineage>
        <taxon>Bacteria</taxon>
        <taxon>Pseudomonadati</taxon>
        <taxon>Pseudomonadota</taxon>
        <taxon>Gammaproteobacteria</taxon>
        <taxon>Alteromonadales</taxon>
        <taxon>Pseudoalteromonadaceae</taxon>
        <taxon>Psychrosphaera</taxon>
    </lineage>
</organism>
<evidence type="ECO:0000313" key="4">
    <source>
        <dbReference type="Proteomes" id="UP000439994"/>
    </source>
</evidence>
<dbReference type="SMART" id="SM00634">
    <property type="entry name" value="BID_1"/>
    <property type="match status" value="3"/>
</dbReference>
<gene>
    <name evidence="3" type="ORF">GNP35_05180</name>
</gene>
<dbReference type="Proteomes" id="UP000439994">
    <property type="component" value="Unassembled WGS sequence"/>
</dbReference>